<dbReference type="RefSeq" id="WP_087144289.1">
    <property type="nucleotide sequence ID" value="NZ_FUKI01000131.1"/>
</dbReference>
<name>A0A1R4HDS3_9GAMM</name>
<dbReference type="Proteomes" id="UP000195667">
    <property type="component" value="Unassembled WGS sequence"/>
</dbReference>
<keyword evidence="2" id="KW-1185">Reference proteome</keyword>
<reference evidence="2" key="1">
    <citation type="submission" date="2017-02" db="EMBL/GenBank/DDBJ databases">
        <authorList>
            <person name="Daims H."/>
        </authorList>
    </citation>
    <scope>NUCLEOTIDE SEQUENCE [LARGE SCALE GENOMIC DNA]</scope>
</reference>
<dbReference type="EMBL" id="FUKI01000131">
    <property type="protein sequence ID" value="SJM94395.1"/>
    <property type="molecule type" value="Genomic_DNA"/>
</dbReference>
<sequence>MKINFTKKEYRSLLEAMQIADWVLHAHDNTESRSDTKAFGELFHKLLALANQIGCEDLVELEEEDNKYYPTVELESAVEEFIQEFENNTFWDELISRLSERDVLKKAKVTDVTDIKKTERFAALAESEEKWANEISSFGLDRICVDETVGKIIH</sequence>
<dbReference type="AlphaFoldDB" id="A0A1R4HDS3"/>
<dbReference type="OrthoDB" id="5638364at2"/>
<evidence type="ECO:0000313" key="2">
    <source>
        <dbReference type="Proteomes" id="UP000195667"/>
    </source>
</evidence>
<gene>
    <name evidence="1" type="ORF">CRENPOLYSF1_540008</name>
</gene>
<protein>
    <submittedName>
        <fullName evidence="1">Uncharacterized protein</fullName>
    </submittedName>
</protein>
<proteinExistence type="predicted"/>
<organism evidence="1 2">
    <name type="scientific">Crenothrix polyspora</name>
    <dbReference type="NCBI Taxonomy" id="360316"/>
    <lineage>
        <taxon>Bacteria</taxon>
        <taxon>Pseudomonadati</taxon>
        <taxon>Pseudomonadota</taxon>
        <taxon>Gammaproteobacteria</taxon>
        <taxon>Methylococcales</taxon>
        <taxon>Crenotrichaceae</taxon>
        <taxon>Crenothrix</taxon>
    </lineage>
</organism>
<evidence type="ECO:0000313" key="1">
    <source>
        <dbReference type="EMBL" id="SJM94395.1"/>
    </source>
</evidence>
<accession>A0A1R4HDS3</accession>